<dbReference type="CDD" id="cd00158">
    <property type="entry name" value="RHOD"/>
    <property type="match status" value="1"/>
</dbReference>
<comment type="caution">
    <text evidence="2">The sequence shown here is derived from an EMBL/GenBank/DDBJ whole genome shotgun (WGS) entry which is preliminary data.</text>
</comment>
<dbReference type="Pfam" id="PF00899">
    <property type="entry name" value="ThiF"/>
    <property type="match status" value="1"/>
</dbReference>
<dbReference type="InterPro" id="IPR035985">
    <property type="entry name" value="Ubiquitin-activating_enz"/>
</dbReference>
<evidence type="ECO:0000313" key="3">
    <source>
        <dbReference type="Proteomes" id="UP001144341"/>
    </source>
</evidence>
<dbReference type="Gene3D" id="3.40.50.720">
    <property type="entry name" value="NAD(P)-binding Rossmann-like Domain"/>
    <property type="match status" value="1"/>
</dbReference>
<accession>A0ABT4L2D3</accession>
<name>A0ABT4L2D3_9SPHI</name>
<proteinExistence type="predicted"/>
<organism evidence="2 3">
    <name type="scientific">Pedobacter rhodius</name>
    <dbReference type="NCBI Taxonomy" id="3004098"/>
    <lineage>
        <taxon>Bacteria</taxon>
        <taxon>Pseudomonadati</taxon>
        <taxon>Bacteroidota</taxon>
        <taxon>Sphingobacteriia</taxon>
        <taxon>Sphingobacteriales</taxon>
        <taxon>Sphingobacteriaceae</taxon>
        <taxon>Pedobacter</taxon>
    </lineage>
</organism>
<dbReference type="Proteomes" id="UP001144341">
    <property type="component" value="Unassembled WGS sequence"/>
</dbReference>
<gene>
    <name evidence="2" type="ORF">O0931_17470</name>
</gene>
<dbReference type="InterPro" id="IPR036873">
    <property type="entry name" value="Rhodanese-like_dom_sf"/>
</dbReference>
<sequence length="364" mass="40066">MERYQRQLILKGFGLEAQERLAQAKVLVIGAGGLGCPALQYLVAAGVGCVGIADHDVVELSNLQRQVLYTSADVGTLKVENAAKRLQQMNPEVKLLLYPVAVDKENILETISSYDVIFDGTDNFESRYLINDACTMLNKPLVFAAVSGFEGQLAVFNVEDELGIKTNYRDLFPVPPDAGEIPNCAENGILGVIPGIIGTMAAGEIIKLITGIGNPLINKLLHYNLLTQEQYEMNITPSNEYEPPISSAGFMNSDPENLTHSFTEIDAAQMNELRKNPSTIIIDVRERHEFPKLDSGIYQQVPISVFETFASAEIDAKNIVLICQHGIRSVAAAELLHQKYGETKKIYSLKGGISKWRSHFNHTT</sequence>
<reference evidence="2" key="1">
    <citation type="submission" date="2022-12" db="EMBL/GenBank/DDBJ databases">
        <title>Genome sequence of SJ11.</title>
        <authorList>
            <person name="Woo H."/>
        </authorList>
    </citation>
    <scope>NUCLEOTIDE SEQUENCE</scope>
    <source>
        <strain evidence="2">SJ11</strain>
    </source>
</reference>
<dbReference type="Gene3D" id="3.40.250.10">
    <property type="entry name" value="Rhodanese-like domain"/>
    <property type="match status" value="1"/>
</dbReference>
<evidence type="ECO:0000313" key="2">
    <source>
        <dbReference type="EMBL" id="MCZ4225106.1"/>
    </source>
</evidence>
<dbReference type="PANTHER" id="PTHR10953">
    <property type="entry name" value="UBIQUITIN-ACTIVATING ENZYME E1"/>
    <property type="match status" value="1"/>
</dbReference>
<evidence type="ECO:0000259" key="1">
    <source>
        <dbReference type="PROSITE" id="PS50206"/>
    </source>
</evidence>
<dbReference type="InterPro" id="IPR045886">
    <property type="entry name" value="ThiF/MoeB/HesA"/>
</dbReference>
<dbReference type="SMART" id="SM00450">
    <property type="entry name" value="RHOD"/>
    <property type="match status" value="1"/>
</dbReference>
<dbReference type="SUPFAM" id="SSF69572">
    <property type="entry name" value="Activating enzymes of the ubiquitin-like proteins"/>
    <property type="match status" value="1"/>
</dbReference>
<keyword evidence="3" id="KW-1185">Reference proteome</keyword>
<dbReference type="InterPro" id="IPR001763">
    <property type="entry name" value="Rhodanese-like_dom"/>
</dbReference>
<dbReference type="SUPFAM" id="SSF52821">
    <property type="entry name" value="Rhodanese/Cell cycle control phosphatase"/>
    <property type="match status" value="1"/>
</dbReference>
<dbReference type="Pfam" id="PF00581">
    <property type="entry name" value="Rhodanese"/>
    <property type="match status" value="1"/>
</dbReference>
<dbReference type="CDD" id="cd00757">
    <property type="entry name" value="ThiF_MoeB_HesA_family"/>
    <property type="match status" value="1"/>
</dbReference>
<dbReference type="PROSITE" id="PS50206">
    <property type="entry name" value="RHODANESE_3"/>
    <property type="match status" value="1"/>
</dbReference>
<dbReference type="EMBL" id="JAPWGL010000005">
    <property type="protein sequence ID" value="MCZ4225106.1"/>
    <property type="molecule type" value="Genomic_DNA"/>
</dbReference>
<protein>
    <submittedName>
        <fullName evidence="2">HesA/MoeB/ThiF family protein</fullName>
    </submittedName>
</protein>
<dbReference type="InterPro" id="IPR000594">
    <property type="entry name" value="ThiF_NAD_FAD-bd"/>
</dbReference>
<feature type="domain" description="Rhodanese" evidence="1">
    <location>
        <begin position="317"/>
        <end position="361"/>
    </location>
</feature>
<dbReference type="RefSeq" id="WP_269416766.1">
    <property type="nucleotide sequence ID" value="NZ_JAPWGL010000005.1"/>
</dbReference>
<dbReference type="PANTHER" id="PTHR10953:SF102">
    <property type="entry name" value="ADENYLYLTRANSFERASE AND SULFURTRANSFERASE MOCS3"/>
    <property type="match status" value="1"/>
</dbReference>